<dbReference type="GO" id="GO:0009103">
    <property type="term" value="P:lipopolysaccharide biosynthetic process"/>
    <property type="evidence" value="ECO:0007669"/>
    <property type="project" value="UniProtKB-ARBA"/>
</dbReference>
<dbReference type="PANTHER" id="PTHR33908:SF11">
    <property type="entry name" value="MEMBRANE PROTEIN"/>
    <property type="match status" value="1"/>
</dbReference>
<feature type="transmembrane region" description="Helical" evidence="8">
    <location>
        <begin position="197"/>
        <end position="215"/>
    </location>
</feature>
<evidence type="ECO:0000313" key="11">
    <source>
        <dbReference type="Proteomes" id="UP000460221"/>
    </source>
</evidence>
<evidence type="ECO:0000256" key="8">
    <source>
        <dbReference type="SAM" id="Phobius"/>
    </source>
</evidence>
<evidence type="ECO:0000256" key="4">
    <source>
        <dbReference type="ARBA" id="ARBA00022679"/>
    </source>
</evidence>
<feature type="transmembrane region" description="Helical" evidence="8">
    <location>
        <begin position="110"/>
        <end position="135"/>
    </location>
</feature>
<name>A0A7K1FNQ6_9ACTN</name>
<feature type="transmembrane region" description="Helical" evidence="8">
    <location>
        <begin position="329"/>
        <end position="350"/>
    </location>
</feature>
<dbReference type="AlphaFoldDB" id="A0A7K1FNQ6"/>
<evidence type="ECO:0000256" key="7">
    <source>
        <dbReference type="ARBA" id="ARBA00023136"/>
    </source>
</evidence>
<feature type="transmembrane region" description="Helical" evidence="8">
    <location>
        <begin position="273"/>
        <end position="290"/>
    </location>
</feature>
<feature type="domain" description="Glycosyltransferase RgtA/B/C/D-like" evidence="9">
    <location>
        <begin position="57"/>
        <end position="215"/>
    </location>
</feature>
<dbReference type="EMBL" id="WLYK01000007">
    <property type="protein sequence ID" value="MTD15791.1"/>
    <property type="molecule type" value="Genomic_DNA"/>
</dbReference>
<feature type="transmembrane region" description="Helical" evidence="8">
    <location>
        <begin position="296"/>
        <end position="317"/>
    </location>
</feature>
<dbReference type="GO" id="GO:0005886">
    <property type="term" value="C:plasma membrane"/>
    <property type="evidence" value="ECO:0007669"/>
    <property type="project" value="UniProtKB-SubCell"/>
</dbReference>
<protein>
    <recommendedName>
        <fullName evidence="9">Glycosyltransferase RgtA/B/C/D-like domain-containing protein</fullName>
    </recommendedName>
</protein>
<keyword evidence="3" id="KW-0328">Glycosyltransferase</keyword>
<reference evidence="10 11" key="1">
    <citation type="submission" date="2019-11" db="EMBL/GenBank/DDBJ databases">
        <authorList>
            <person name="Jiang L.-Q."/>
        </authorList>
    </citation>
    <scope>NUCLEOTIDE SEQUENCE [LARGE SCALE GENOMIC DNA]</scope>
    <source>
        <strain evidence="10 11">YIM 132087</strain>
    </source>
</reference>
<dbReference type="PANTHER" id="PTHR33908">
    <property type="entry name" value="MANNOSYLTRANSFERASE YKCB-RELATED"/>
    <property type="match status" value="1"/>
</dbReference>
<evidence type="ECO:0000259" key="9">
    <source>
        <dbReference type="Pfam" id="PF13231"/>
    </source>
</evidence>
<accession>A0A7K1FNQ6</accession>
<proteinExistence type="predicted"/>
<dbReference type="RefSeq" id="WP_154769808.1">
    <property type="nucleotide sequence ID" value="NZ_WLYK01000007.1"/>
</dbReference>
<keyword evidence="11" id="KW-1185">Reference proteome</keyword>
<feature type="transmembrane region" description="Helical" evidence="8">
    <location>
        <begin position="241"/>
        <end position="266"/>
    </location>
</feature>
<evidence type="ECO:0000256" key="2">
    <source>
        <dbReference type="ARBA" id="ARBA00022475"/>
    </source>
</evidence>
<dbReference type="InterPro" id="IPR050297">
    <property type="entry name" value="LipidA_mod_glycosyltrf_83"/>
</dbReference>
<keyword evidence="4" id="KW-0808">Transferase</keyword>
<evidence type="ECO:0000313" key="10">
    <source>
        <dbReference type="EMBL" id="MTD15791.1"/>
    </source>
</evidence>
<keyword evidence="5 8" id="KW-0812">Transmembrane</keyword>
<comment type="caution">
    <text evidence="10">The sequence shown here is derived from an EMBL/GenBank/DDBJ whole genome shotgun (WGS) entry which is preliminary data.</text>
</comment>
<sequence>MAAGPAAPVRRIRAPRGSVLTAAAALAVVLLVTAQGYGYHRDELYFRMLPSAWNYVDQPPLTPWLARTLASIVDEPWFLRLPAVLCAALSVPVLVAITREVGGSRAAQRWCAASVVGASIPLAFGHVLLTATVDLLVWPLIGLLVIRALLRDPRWWLAVGALAGLSTFNKLLVAMLLAAVAVGLLVAGPRRVLGNRWLWAGIGIGLLLAVPNLLYQAGNDWPQLQMGGALADRNAGEVRAVMWPFLALLVGPPLTVVWVVGLVALWRRAAWRRIRALAVALPVLVVLTFVSGAQFYYPLGLVSVVLAIGWAPAAAVIARRRWRSAARTAIGISTLGSAVIALPLVPVSLVGSTPVPMINQVARDSIGWPEYVAQIAAVVRGSGPGTVVVTVNYGEAGAVARYGPALGITQVWSGHNALGDLGPPPESATATVYVGEPPPPAAAALLGACRTAGTLDNGVGVDNEEQGAPIVLCTGRTAPWSEIWPLLTHLG</sequence>
<feature type="transmembrane region" description="Helical" evidence="8">
    <location>
        <begin position="77"/>
        <end position="98"/>
    </location>
</feature>
<organism evidence="10 11">
    <name type="scientific">Nakamurella alba</name>
    <dbReference type="NCBI Taxonomy" id="2665158"/>
    <lineage>
        <taxon>Bacteria</taxon>
        <taxon>Bacillati</taxon>
        <taxon>Actinomycetota</taxon>
        <taxon>Actinomycetes</taxon>
        <taxon>Nakamurellales</taxon>
        <taxon>Nakamurellaceae</taxon>
        <taxon>Nakamurella</taxon>
    </lineage>
</organism>
<keyword evidence="6 8" id="KW-1133">Transmembrane helix</keyword>
<evidence type="ECO:0000256" key="1">
    <source>
        <dbReference type="ARBA" id="ARBA00004651"/>
    </source>
</evidence>
<dbReference type="GO" id="GO:0016763">
    <property type="term" value="F:pentosyltransferase activity"/>
    <property type="evidence" value="ECO:0007669"/>
    <property type="project" value="TreeGrafter"/>
</dbReference>
<comment type="subcellular location">
    <subcellularLocation>
        <location evidence="1">Cell membrane</location>
        <topology evidence="1">Multi-pass membrane protein</topology>
    </subcellularLocation>
</comment>
<evidence type="ECO:0000256" key="6">
    <source>
        <dbReference type="ARBA" id="ARBA00022989"/>
    </source>
</evidence>
<gene>
    <name evidence="10" type="ORF">GIS00_17795</name>
</gene>
<dbReference type="Proteomes" id="UP000460221">
    <property type="component" value="Unassembled WGS sequence"/>
</dbReference>
<evidence type="ECO:0000256" key="5">
    <source>
        <dbReference type="ARBA" id="ARBA00022692"/>
    </source>
</evidence>
<dbReference type="Pfam" id="PF13231">
    <property type="entry name" value="PMT_2"/>
    <property type="match status" value="1"/>
</dbReference>
<dbReference type="InterPro" id="IPR038731">
    <property type="entry name" value="RgtA/B/C-like"/>
</dbReference>
<evidence type="ECO:0000256" key="3">
    <source>
        <dbReference type="ARBA" id="ARBA00022676"/>
    </source>
</evidence>
<keyword evidence="7 8" id="KW-0472">Membrane</keyword>
<feature type="transmembrane region" description="Helical" evidence="8">
    <location>
        <begin position="155"/>
        <end position="185"/>
    </location>
</feature>
<keyword evidence="2" id="KW-1003">Cell membrane</keyword>